<evidence type="ECO:0000256" key="1">
    <source>
        <dbReference type="SAM" id="SignalP"/>
    </source>
</evidence>
<dbReference type="Proteomes" id="UP001165065">
    <property type="component" value="Unassembled WGS sequence"/>
</dbReference>
<evidence type="ECO:0008006" key="4">
    <source>
        <dbReference type="Google" id="ProtNLM"/>
    </source>
</evidence>
<keyword evidence="1" id="KW-0732">Signal</keyword>
<feature type="signal peptide" evidence="1">
    <location>
        <begin position="1"/>
        <end position="23"/>
    </location>
</feature>
<sequence>MHSPLYKQLLIVTLLLIVPFLDSFHLPIRIKLPTSLDSQSEDTDSSSQLSRRQVGELTIASLGGLLTLQGTSTRTKSDYPLWGILPVGPYKRKKTIISTIVPDKIWTLDQKFGILNVQVPLRMTVVALSDGGLLIYNPLACTEELQDLLAPIIEQFGQPKHIVLGTVALEHKVYAGVFAQKYPKAIVYLQPGQYSSPLNLPDTFLGFPVGRTKPIPTDSSSCPWSKEFSTYQLGPFISRDGCYSECVLFHPSTKTLLVTDCVLEVDQKVPEIFNDDPAPLLYHARDKVTDVVEDSPETRLRGWRRVALFGLFFQPSSIVIEEADAAYAQRRPDINPDFLGVYPWTWVEPETKSFDAITNGLLVAPILQKLILSRYPIQTLDFADAISSLPIERIIPCHFGNDLKYSGADFRRAFSFLEEGGVKKGPRPRPEDFKQLEDAETSLLESGAIAPAPPMPGSMGVTREDIIKATEARCRKGICSQSAVST</sequence>
<dbReference type="Pfam" id="PF14234">
    <property type="entry name" value="DUF4336"/>
    <property type="match status" value="1"/>
</dbReference>
<protein>
    <recommendedName>
        <fullName evidence="4">Metallo-beta-lactamase domain-containing protein</fullName>
    </recommendedName>
</protein>
<keyword evidence="3" id="KW-1185">Reference proteome</keyword>
<gene>
    <name evidence="2" type="ORF">TrCOL_g2775</name>
</gene>
<comment type="caution">
    <text evidence="2">The sequence shown here is derived from an EMBL/GenBank/DDBJ whole genome shotgun (WGS) entry which is preliminary data.</text>
</comment>
<dbReference type="OrthoDB" id="421671at2759"/>
<dbReference type="PANTHER" id="PTHR33835:SF2">
    <property type="entry name" value="LYSINE-TRNA LIGASE"/>
    <property type="match status" value="1"/>
</dbReference>
<organism evidence="2 3">
    <name type="scientific">Triparma columacea</name>
    <dbReference type="NCBI Taxonomy" id="722753"/>
    <lineage>
        <taxon>Eukaryota</taxon>
        <taxon>Sar</taxon>
        <taxon>Stramenopiles</taxon>
        <taxon>Ochrophyta</taxon>
        <taxon>Bolidophyceae</taxon>
        <taxon>Parmales</taxon>
        <taxon>Triparmaceae</taxon>
        <taxon>Triparma</taxon>
    </lineage>
</organism>
<evidence type="ECO:0000313" key="2">
    <source>
        <dbReference type="EMBL" id="GMI46303.1"/>
    </source>
</evidence>
<reference evidence="3" key="1">
    <citation type="journal article" date="2023" name="Commun. Biol.">
        <title>Genome analysis of Parmales, the sister group of diatoms, reveals the evolutionary specialization of diatoms from phago-mixotrophs to photoautotrophs.</title>
        <authorList>
            <person name="Ban H."/>
            <person name="Sato S."/>
            <person name="Yoshikawa S."/>
            <person name="Yamada K."/>
            <person name="Nakamura Y."/>
            <person name="Ichinomiya M."/>
            <person name="Sato N."/>
            <person name="Blanc-Mathieu R."/>
            <person name="Endo H."/>
            <person name="Kuwata A."/>
            <person name="Ogata H."/>
        </authorList>
    </citation>
    <scope>NUCLEOTIDE SEQUENCE [LARGE SCALE GENOMIC DNA]</scope>
</reference>
<proteinExistence type="predicted"/>
<feature type="chain" id="PRO_5040922297" description="Metallo-beta-lactamase domain-containing protein" evidence="1">
    <location>
        <begin position="24"/>
        <end position="486"/>
    </location>
</feature>
<name>A0A9W7LDT0_9STRA</name>
<accession>A0A9W7LDT0</accession>
<dbReference type="InterPro" id="IPR025638">
    <property type="entry name" value="DUF4336"/>
</dbReference>
<dbReference type="PANTHER" id="PTHR33835">
    <property type="entry name" value="YALI0C07656P"/>
    <property type="match status" value="1"/>
</dbReference>
<dbReference type="EMBL" id="BRYA01000292">
    <property type="protein sequence ID" value="GMI46303.1"/>
    <property type="molecule type" value="Genomic_DNA"/>
</dbReference>
<evidence type="ECO:0000313" key="3">
    <source>
        <dbReference type="Proteomes" id="UP001165065"/>
    </source>
</evidence>
<dbReference type="AlphaFoldDB" id="A0A9W7LDT0"/>